<dbReference type="PANTHER" id="PTHR39209">
    <property type="match status" value="1"/>
</dbReference>
<dbReference type="Gene3D" id="3.50.40.10">
    <property type="entry name" value="Phenylalanyl-trna Synthetase, Chain B, domain 3"/>
    <property type="match status" value="1"/>
</dbReference>
<proteinExistence type="predicted"/>
<dbReference type="EMBL" id="FMJE01000003">
    <property type="protein sequence ID" value="SCM81035.1"/>
    <property type="molecule type" value="Genomic_DNA"/>
</dbReference>
<evidence type="ECO:0000259" key="1">
    <source>
        <dbReference type="SMART" id="SM00873"/>
    </source>
</evidence>
<dbReference type="Pfam" id="PF03483">
    <property type="entry name" value="B3_4"/>
    <property type="match status" value="1"/>
</dbReference>
<organism evidence="2">
    <name type="scientific">uncultured Sporomusa sp</name>
    <dbReference type="NCBI Taxonomy" id="307249"/>
    <lineage>
        <taxon>Bacteria</taxon>
        <taxon>Bacillati</taxon>
        <taxon>Bacillota</taxon>
        <taxon>Negativicutes</taxon>
        <taxon>Selenomonadales</taxon>
        <taxon>Sporomusaceae</taxon>
        <taxon>Sporomusa</taxon>
        <taxon>environmental samples</taxon>
    </lineage>
</organism>
<dbReference type="RefSeq" id="WP_288184177.1">
    <property type="nucleotide sequence ID" value="NZ_LT608335.1"/>
</dbReference>
<dbReference type="SUPFAM" id="SSF56037">
    <property type="entry name" value="PheT/TilS domain"/>
    <property type="match status" value="1"/>
</dbReference>
<dbReference type="PANTHER" id="PTHR39209:SF2">
    <property type="entry name" value="CYTOPLASMIC PROTEIN"/>
    <property type="match status" value="1"/>
</dbReference>
<reference evidence="2" key="1">
    <citation type="submission" date="2016-08" db="EMBL/GenBank/DDBJ databases">
        <authorList>
            <person name="Seilhamer J.J."/>
        </authorList>
    </citation>
    <scope>NUCLEOTIDE SEQUENCE</scope>
    <source>
        <strain evidence="2">86</strain>
    </source>
</reference>
<dbReference type="InterPro" id="IPR020825">
    <property type="entry name" value="Phe-tRNA_synthase-like_B3/B4"/>
</dbReference>
<feature type="domain" description="B3/B4 tRNA-binding" evidence="1">
    <location>
        <begin position="62"/>
        <end position="216"/>
    </location>
</feature>
<evidence type="ECO:0000313" key="2">
    <source>
        <dbReference type="EMBL" id="SCM81035.1"/>
    </source>
</evidence>
<dbReference type="GO" id="GO:0004826">
    <property type="term" value="F:phenylalanine-tRNA ligase activity"/>
    <property type="evidence" value="ECO:0007669"/>
    <property type="project" value="InterPro"/>
</dbReference>
<sequence length="234" mass="26369">MDFIVSKEVYEKLNTVYFGVVVAKGLNNQGVNYEVEQLLSESVDFIKSKFQTGKIKEALELSPYREAFTRLGINPNKYMSSIEAMGSRIIKSGSFPKINPLVDLGNAISLKYLVPLGAHDLDAANGDIQLRMSKTGDTFVPFGSEETELLTPGECIYSAGEVVKTRRWIWRQSEHGKVTDKTRNVFFPIDGFQDQNYKSIIAARDELAEQLHRIFSCEVKVGIVDRDNQSFKLN</sequence>
<protein>
    <submittedName>
        <fullName evidence="2">B3/4 domain-containing protein</fullName>
    </submittedName>
</protein>
<dbReference type="AlphaFoldDB" id="A0A212LTX4"/>
<name>A0A212LTX4_9FIRM</name>
<gene>
    <name evidence="2" type="ORF">KL86SPO_31214</name>
</gene>
<dbReference type="SMART" id="SM00873">
    <property type="entry name" value="B3_4"/>
    <property type="match status" value="1"/>
</dbReference>
<dbReference type="InterPro" id="IPR005146">
    <property type="entry name" value="B3/B4_tRNA-bd"/>
</dbReference>
<accession>A0A212LTX4</accession>
<dbReference type="GO" id="GO:0003723">
    <property type="term" value="F:RNA binding"/>
    <property type="evidence" value="ECO:0007669"/>
    <property type="project" value="InterPro"/>
</dbReference>